<dbReference type="Gene3D" id="2.40.10.120">
    <property type="match status" value="1"/>
</dbReference>
<dbReference type="AlphaFoldDB" id="A8M9L0"/>
<dbReference type="STRING" id="397948.Cmaq_0037"/>
<name>A8M9L0_CALMQ</name>
<dbReference type="GO" id="GO:0004252">
    <property type="term" value="F:serine-type endopeptidase activity"/>
    <property type="evidence" value="ECO:0007669"/>
    <property type="project" value="InterPro"/>
</dbReference>
<keyword evidence="5" id="KW-1185">Reference proteome</keyword>
<evidence type="ECO:0000256" key="2">
    <source>
        <dbReference type="ARBA" id="ARBA00022801"/>
    </source>
</evidence>
<proteinExistence type="predicted"/>
<evidence type="ECO:0000256" key="1">
    <source>
        <dbReference type="ARBA" id="ARBA00022670"/>
    </source>
</evidence>
<dbReference type="GO" id="GO:0006508">
    <property type="term" value="P:proteolysis"/>
    <property type="evidence" value="ECO:0007669"/>
    <property type="project" value="UniProtKB-KW"/>
</dbReference>
<dbReference type="SUPFAM" id="SSF50156">
    <property type="entry name" value="PDZ domain-like"/>
    <property type="match status" value="1"/>
</dbReference>
<dbReference type="PANTHER" id="PTHR43343:SF3">
    <property type="entry name" value="PROTEASE DO-LIKE 8, CHLOROPLASTIC"/>
    <property type="match status" value="1"/>
</dbReference>
<reference evidence="4 5" key="1">
    <citation type="submission" date="2007-10" db="EMBL/GenBank/DDBJ databases">
        <title>Complete sequence of Caldivirga maquilingensis IC-167.</title>
        <authorList>
            <consortium name="US DOE Joint Genome Institute"/>
            <person name="Copeland A."/>
            <person name="Lucas S."/>
            <person name="Lapidus A."/>
            <person name="Barry K."/>
            <person name="Glavina del Rio T."/>
            <person name="Dalin E."/>
            <person name="Tice H."/>
            <person name="Pitluck S."/>
            <person name="Saunders E."/>
            <person name="Brettin T."/>
            <person name="Bruce D."/>
            <person name="Detter J.C."/>
            <person name="Han C."/>
            <person name="Schmutz J."/>
            <person name="Larimer F."/>
            <person name="Land M."/>
            <person name="Hauser L."/>
            <person name="Kyrpides N."/>
            <person name="Ivanova N."/>
            <person name="Biddle J.F."/>
            <person name="Zhang Z."/>
            <person name="Fitz-Gibbon S.T."/>
            <person name="Lowe T.M."/>
            <person name="Saltikov C."/>
            <person name="House C.H."/>
            <person name="Richardson P."/>
        </authorList>
    </citation>
    <scope>NUCLEOTIDE SEQUENCE [LARGE SCALE GENOMIC DNA]</scope>
    <source>
        <strain evidence="5">ATCC 700844 / DSM 13496 / JCM 10307 / IC-167</strain>
    </source>
</reference>
<dbReference type="Pfam" id="PF13365">
    <property type="entry name" value="Trypsin_2"/>
    <property type="match status" value="1"/>
</dbReference>
<dbReference type="RefSeq" id="WP_012185111.1">
    <property type="nucleotide sequence ID" value="NC_009954.1"/>
</dbReference>
<feature type="domain" description="PDZ" evidence="3">
    <location>
        <begin position="208"/>
        <end position="272"/>
    </location>
</feature>
<dbReference type="EMBL" id="CP000852">
    <property type="protein sequence ID" value="ABW00891.1"/>
    <property type="molecule type" value="Genomic_DNA"/>
</dbReference>
<dbReference type="Gene3D" id="2.30.42.10">
    <property type="match status" value="1"/>
</dbReference>
<organism evidence="4 5">
    <name type="scientific">Caldivirga maquilingensis (strain ATCC 700844 / DSM 13496 / JCM 10307 / IC-167)</name>
    <dbReference type="NCBI Taxonomy" id="397948"/>
    <lineage>
        <taxon>Archaea</taxon>
        <taxon>Thermoproteota</taxon>
        <taxon>Thermoprotei</taxon>
        <taxon>Thermoproteales</taxon>
        <taxon>Thermoproteaceae</taxon>
        <taxon>Caldivirga</taxon>
    </lineage>
</organism>
<dbReference type="InterPro" id="IPR001478">
    <property type="entry name" value="PDZ"/>
</dbReference>
<protein>
    <submittedName>
        <fullName evidence="4">Peptidase S1 and S6 chymotrypsin/Hap</fullName>
    </submittedName>
</protein>
<dbReference type="PANTHER" id="PTHR43343">
    <property type="entry name" value="PEPTIDASE S12"/>
    <property type="match status" value="1"/>
</dbReference>
<sequence length="307" mass="32687">MSTNIKELIPSIVNKVSSSIVAIVTAGAVVDEWLNVVPVRGFGTGFAVDKHYVATASHVVSQLGEVTVVTSDGDLFESELVGVDPEVDTAVLRVEGELNPIKLGDSDKLMVGEPVIAIGYPLGLMNQPTATFGIVSALGRTIRAGEVMLEGLIQTDAAINPGNSGGPLVNLDGEVVGINTAIIAGAQNIGFAVPINLAKLSISELISRGVVEKPKIGIYGIDINKILARQYKLPVDRGVLVVSIQPYSPADEAGLRRGDVITSIDDIELSSIVRLKTYLYNRYIEGKREFKLRVVRGRKSMTINVSL</sequence>
<accession>A8M9L0</accession>
<dbReference type="SUPFAM" id="SSF50494">
    <property type="entry name" value="Trypsin-like serine proteases"/>
    <property type="match status" value="1"/>
</dbReference>
<dbReference type="PRINTS" id="PR00834">
    <property type="entry name" value="PROTEASES2C"/>
</dbReference>
<evidence type="ECO:0000313" key="4">
    <source>
        <dbReference type="EMBL" id="ABW00891.1"/>
    </source>
</evidence>
<dbReference type="OrthoDB" id="350578at2157"/>
<dbReference type="Pfam" id="PF13180">
    <property type="entry name" value="PDZ_2"/>
    <property type="match status" value="1"/>
</dbReference>
<keyword evidence="2" id="KW-0378">Hydrolase</keyword>
<dbReference type="Proteomes" id="UP000001137">
    <property type="component" value="Chromosome"/>
</dbReference>
<dbReference type="PROSITE" id="PS50106">
    <property type="entry name" value="PDZ"/>
    <property type="match status" value="1"/>
</dbReference>
<dbReference type="GeneID" id="5710142"/>
<dbReference type="InterPro" id="IPR051201">
    <property type="entry name" value="Chloro_Bact_Ser_Proteases"/>
</dbReference>
<dbReference type="InterPro" id="IPR036034">
    <property type="entry name" value="PDZ_sf"/>
</dbReference>
<dbReference type="KEGG" id="cma:Cmaq_0037"/>
<gene>
    <name evidence="4" type="ordered locus">Cmaq_0037</name>
</gene>
<dbReference type="HOGENOM" id="CLU_020120_2_2_2"/>
<dbReference type="SMART" id="SM00228">
    <property type="entry name" value="PDZ"/>
    <property type="match status" value="1"/>
</dbReference>
<dbReference type="InterPro" id="IPR001940">
    <property type="entry name" value="Peptidase_S1C"/>
</dbReference>
<evidence type="ECO:0000259" key="3">
    <source>
        <dbReference type="PROSITE" id="PS50106"/>
    </source>
</evidence>
<evidence type="ECO:0000313" key="5">
    <source>
        <dbReference type="Proteomes" id="UP000001137"/>
    </source>
</evidence>
<dbReference type="eggNOG" id="arCOG02833">
    <property type="taxonomic scope" value="Archaea"/>
</dbReference>
<dbReference type="InterPro" id="IPR009003">
    <property type="entry name" value="Peptidase_S1_PA"/>
</dbReference>
<keyword evidence="1" id="KW-0645">Protease</keyword>